<evidence type="ECO:0000259" key="2">
    <source>
        <dbReference type="Pfam" id="PF25396"/>
    </source>
</evidence>
<dbReference type="GO" id="GO:0031380">
    <property type="term" value="C:nuclear RNA-directed RNA polymerase complex"/>
    <property type="evidence" value="ECO:0007669"/>
    <property type="project" value="TreeGrafter"/>
</dbReference>
<evidence type="ECO:0000259" key="1">
    <source>
        <dbReference type="Pfam" id="PF13086"/>
    </source>
</evidence>
<dbReference type="SUPFAM" id="SSF52540">
    <property type="entry name" value="P-loop containing nucleoside triphosphate hydrolases"/>
    <property type="match status" value="1"/>
</dbReference>
<dbReference type="InterPro" id="IPR045055">
    <property type="entry name" value="DNA2/NAM7-like"/>
</dbReference>
<keyword evidence="4" id="KW-1185">Reference proteome</keyword>
<dbReference type="InterPro" id="IPR057373">
    <property type="entry name" value="ZNFX1"/>
</dbReference>
<dbReference type="Proteomes" id="UP000507470">
    <property type="component" value="Unassembled WGS sequence"/>
</dbReference>
<evidence type="ECO:0000313" key="4">
    <source>
        <dbReference type="Proteomes" id="UP000507470"/>
    </source>
</evidence>
<dbReference type="GO" id="GO:0004386">
    <property type="term" value="F:helicase activity"/>
    <property type="evidence" value="ECO:0007669"/>
    <property type="project" value="InterPro"/>
</dbReference>
<dbReference type="Gene3D" id="3.40.50.300">
    <property type="entry name" value="P-loop containing nucleotide triphosphate hydrolases"/>
    <property type="match status" value="1"/>
</dbReference>
<dbReference type="AlphaFoldDB" id="A0A6J8ETS3"/>
<feature type="domain" description="ZNFX1" evidence="2">
    <location>
        <begin position="267"/>
        <end position="372"/>
    </location>
</feature>
<dbReference type="GO" id="GO:0031048">
    <property type="term" value="P:regulatory ncRNA-mediated heterochromatin formation"/>
    <property type="evidence" value="ECO:0007669"/>
    <property type="project" value="TreeGrafter"/>
</dbReference>
<sequence length="606" mass="70364">MASSSADLEISVNYLRRILNFEDEQILECLTTTSNELHRFINSAELTNEAIEILIHIVACASRSEQQSSRQKVLQLLQSMTESPILNNSGAKLLILKSSKCKNFHSYQCLLIDFLSVLQKLNATIPSALYTPQKIGLVSLLKKQIEGYDDLKNDQQVLENIKELQKCLIRKLTERAEAARNFKKKEKDSEDWLKPPDDFRCLSVMPQEEDLLYQTLFLRRNKAKGRYSDLDHYLDVQFRLYREDCIVPLRDVYEEFIKNDAKNENFRLENGRIYRDVYVQRETSTSIDHGEVFSIQLDEEHRKRIRWNNSKRLIFGSVLLLSFDRFKLTLFALVSESKPDEMKETGTFRIKIFRTRMNQQIPRETPGILLEATSAYFEAYHHVLTAMKSIQEDNLPFQKNIVSCSSSVGMPFYLAIDPDIFDLGPVLSVKQTQHESSESSDDEEMFDIDISPLLTGREKRTKKMYFEEYMIKVTDKDDWPSEEELGMDESQKKAFISSLTKEFVLNQGPPGTRKTYIGLQIAKTLLHNRDKWKIIRGYDQNGEMIERKQCLLIVCYTNHALDQFVEGIIDFIPEKELRNEIPSVIRIGNQSKNEAVNKYSIKKSAA</sequence>
<organism evidence="3 4">
    <name type="scientific">Mytilus coruscus</name>
    <name type="common">Sea mussel</name>
    <dbReference type="NCBI Taxonomy" id="42192"/>
    <lineage>
        <taxon>Eukaryota</taxon>
        <taxon>Metazoa</taxon>
        <taxon>Spiralia</taxon>
        <taxon>Lophotrochozoa</taxon>
        <taxon>Mollusca</taxon>
        <taxon>Bivalvia</taxon>
        <taxon>Autobranchia</taxon>
        <taxon>Pteriomorphia</taxon>
        <taxon>Mytilida</taxon>
        <taxon>Mytiloidea</taxon>
        <taxon>Mytilidae</taxon>
        <taxon>Mytilinae</taxon>
        <taxon>Mytilus</taxon>
    </lineage>
</organism>
<accession>A0A6J8ETS3</accession>
<dbReference type="Pfam" id="PF13086">
    <property type="entry name" value="AAA_11"/>
    <property type="match status" value="1"/>
</dbReference>
<reference evidence="3 4" key="1">
    <citation type="submission" date="2020-06" db="EMBL/GenBank/DDBJ databases">
        <authorList>
            <person name="Li R."/>
            <person name="Bekaert M."/>
        </authorList>
    </citation>
    <scope>NUCLEOTIDE SEQUENCE [LARGE SCALE GENOMIC DNA]</scope>
    <source>
        <strain evidence="4">wild</strain>
    </source>
</reference>
<protein>
    <submittedName>
        <fullName evidence="3">Uncharacterized protein</fullName>
    </submittedName>
</protein>
<dbReference type="Pfam" id="PF25396">
    <property type="entry name" value="ZNFX1"/>
    <property type="match status" value="1"/>
</dbReference>
<gene>
    <name evidence="3" type="ORF">MCOR_55917</name>
</gene>
<dbReference type="PANTHER" id="PTHR10887">
    <property type="entry name" value="DNA2/NAM7 HELICASE FAMILY"/>
    <property type="match status" value="1"/>
</dbReference>
<name>A0A6J8ETS3_MYTCO</name>
<dbReference type="OrthoDB" id="2423195at2759"/>
<dbReference type="EMBL" id="CACVKT020009935">
    <property type="protein sequence ID" value="CAC5423958.1"/>
    <property type="molecule type" value="Genomic_DNA"/>
</dbReference>
<dbReference type="PANTHER" id="PTHR10887:SF341">
    <property type="entry name" value="NFX1-TYPE ZINC FINGER-CONTAINING PROTEIN 1"/>
    <property type="match status" value="1"/>
</dbReference>
<proteinExistence type="predicted"/>
<dbReference type="InterPro" id="IPR041677">
    <property type="entry name" value="DNA2/NAM7_AAA_11"/>
</dbReference>
<feature type="domain" description="DNA2/NAM7 helicase helicase" evidence="1">
    <location>
        <begin position="487"/>
        <end position="603"/>
    </location>
</feature>
<dbReference type="InterPro" id="IPR027417">
    <property type="entry name" value="P-loop_NTPase"/>
</dbReference>
<evidence type="ECO:0000313" key="3">
    <source>
        <dbReference type="EMBL" id="CAC5423958.1"/>
    </source>
</evidence>